<dbReference type="GeneID" id="107268072"/>
<feature type="coiled-coil region" evidence="1">
    <location>
        <begin position="324"/>
        <end position="351"/>
    </location>
</feature>
<dbReference type="PANTHER" id="PTHR16074:SF4">
    <property type="entry name" value="BARDET-BIEDL SYNDROME 7 PROTEIN"/>
    <property type="match status" value="1"/>
</dbReference>
<dbReference type="GO" id="GO:0034464">
    <property type="term" value="C:BBSome"/>
    <property type="evidence" value="ECO:0007669"/>
    <property type="project" value="TreeGrafter"/>
</dbReference>
<reference evidence="7" key="1">
    <citation type="submission" date="2025-08" db="UniProtKB">
        <authorList>
            <consortium name="RefSeq"/>
        </authorList>
    </citation>
    <scope>IDENTIFICATION</scope>
</reference>
<dbReference type="RefSeq" id="XP_015595931.1">
    <property type="nucleotide sequence ID" value="XM_015740445.2"/>
</dbReference>
<dbReference type="Pfam" id="PF23349">
    <property type="entry name" value="BBS7_hp"/>
    <property type="match status" value="1"/>
</dbReference>
<dbReference type="GO" id="GO:0005930">
    <property type="term" value="C:axoneme"/>
    <property type="evidence" value="ECO:0007669"/>
    <property type="project" value="TreeGrafter"/>
</dbReference>
<dbReference type="InterPro" id="IPR056332">
    <property type="entry name" value="Beta-prop_BBS7"/>
</dbReference>
<gene>
    <name evidence="7" type="primary">LOC107268072</name>
</gene>
<evidence type="ECO:0000259" key="2">
    <source>
        <dbReference type="Pfam" id="PF23349"/>
    </source>
</evidence>
<dbReference type="AlphaFoldDB" id="A0AAJ7FKA2"/>
<keyword evidence="6" id="KW-1185">Reference proteome</keyword>
<evidence type="ECO:0000313" key="7">
    <source>
        <dbReference type="RefSeq" id="XP_015595931.1"/>
    </source>
</evidence>
<evidence type="ECO:0000256" key="1">
    <source>
        <dbReference type="SAM" id="Coils"/>
    </source>
</evidence>
<dbReference type="InterPro" id="IPR056335">
    <property type="entry name" value="BBS7_hairpin"/>
</dbReference>
<dbReference type="GO" id="GO:0008104">
    <property type="term" value="P:intracellular protein localization"/>
    <property type="evidence" value="ECO:0007669"/>
    <property type="project" value="TreeGrafter"/>
</dbReference>
<dbReference type="PANTHER" id="PTHR16074">
    <property type="entry name" value="BARDET-BIEDL SYNDROME 7 PROTEIN"/>
    <property type="match status" value="1"/>
</dbReference>
<feature type="domain" description="BBS7 platform" evidence="4">
    <location>
        <begin position="478"/>
        <end position="585"/>
    </location>
</feature>
<dbReference type="Pfam" id="PF23361">
    <property type="entry name" value="BBS7_pf"/>
    <property type="match status" value="1"/>
</dbReference>
<feature type="domain" description="BBS7 beta-propeller" evidence="5">
    <location>
        <begin position="22"/>
        <end position="316"/>
    </location>
</feature>
<evidence type="ECO:0000259" key="3">
    <source>
        <dbReference type="Pfam" id="PF23360"/>
    </source>
</evidence>
<proteinExistence type="predicted"/>
<dbReference type="GO" id="GO:0060271">
    <property type="term" value="P:cilium assembly"/>
    <property type="evidence" value="ECO:0007669"/>
    <property type="project" value="TreeGrafter"/>
</dbReference>
<dbReference type="Pfam" id="PF23743">
    <property type="entry name" value="Beta-prop_BBS7"/>
    <property type="match status" value="1"/>
</dbReference>
<dbReference type="GO" id="GO:0043005">
    <property type="term" value="C:neuron projection"/>
    <property type="evidence" value="ECO:0007669"/>
    <property type="project" value="TreeGrafter"/>
</dbReference>
<sequence>MTLVLTRIDYATVGATSPGTTKILPEESKQTQRFAVADHDGVLHVYGTKKGELQLLFKSLPGPKISRLVLGGTLGTPKDKIFIAYANSVKGFTKKGKLFLEFDTSLIEPISTMYVLGADLAACARDLYHRYRDCKDADSYLAGEILLDVILLPGEGSSVHAILACGDCAVRVLHGTKNPTVLRLPTVPSVLSPYREGDIDATDRVILGTVDGRVGLLILQKDKTLRVTWLIASIGSEVTSLDTYELRDGLDILIGRQNGIVEVYTFPDDEDMTPSLRYRHNTGESISTVCGGIVGASGYPEVLVTTYSGRIFGLTTRPPGALEAEQNDTGLSKLKAEIQQLEGKLAEDRDAANFTADPLAPLILSVNHRLVLNRDDASYSLSVELDTAIDNILIQSDTPIELLDVESNSAVTSLSTCDPKEGNFVLATYRCQANTNRLELRLRTIEGQPGTLQVYVMSQIQPKCCRKIEIPICALSLHTRIHEDDKSSISSGPFNELRLNGGFTVAEMHAWLSLVLPDVPERPQLQDGEANLILKSSFVGTILKCKYKKGSATFLGENVSTIIILRDVLTKEATKRKIKLEVFCDVVEVSISRVLELILPRLETAHKLRKQINILNALQEWELKTNPKENLCTEYQELLTIESTVRNQMAKDPEILQRLHAVVTDLYVDWERAKGGRRISSQLATEKLSSALDSRDLTLLLQVFVARKSLNLPGPSTATKLDE</sequence>
<keyword evidence="1" id="KW-0175">Coiled coil</keyword>
<accession>A0AAJ7FKA2</accession>
<dbReference type="InterPro" id="IPR056333">
    <property type="entry name" value="BBS7_pf_dom"/>
</dbReference>
<dbReference type="InterPro" id="IPR056334">
    <property type="entry name" value="BBS7_GAE_dom"/>
</dbReference>
<feature type="domain" description="BBS7 GAE" evidence="3">
    <location>
        <begin position="364"/>
        <end position="467"/>
    </location>
</feature>
<name>A0AAJ7FKA2_CEPCN</name>
<evidence type="ECO:0000259" key="4">
    <source>
        <dbReference type="Pfam" id="PF23361"/>
    </source>
</evidence>
<dbReference type="GO" id="GO:0016020">
    <property type="term" value="C:membrane"/>
    <property type="evidence" value="ECO:0007669"/>
    <property type="project" value="TreeGrafter"/>
</dbReference>
<dbReference type="Proteomes" id="UP000694920">
    <property type="component" value="Unplaced"/>
</dbReference>
<feature type="domain" description="BBS7 helical hairpin" evidence="2">
    <location>
        <begin position="588"/>
        <end position="704"/>
    </location>
</feature>
<evidence type="ECO:0000259" key="5">
    <source>
        <dbReference type="Pfam" id="PF23743"/>
    </source>
</evidence>
<organism evidence="6 7">
    <name type="scientific">Cephus cinctus</name>
    <name type="common">Wheat stem sawfly</name>
    <dbReference type="NCBI Taxonomy" id="211228"/>
    <lineage>
        <taxon>Eukaryota</taxon>
        <taxon>Metazoa</taxon>
        <taxon>Ecdysozoa</taxon>
        <taxon>Arthropoda</taxon>
        <taxon>Hexapoda</taxon>
        <taxon>Insecta</taxon>
        <taxon>Pterygota</taxon>
        <taxon>Neoptera</taxon>
        <taxon>Endopterygota</taxon>
        <taxon>Hymenoptera</taxon>
        <taxon>Cephoidea</taxon>
        <taxon>Cephidae</taxon>
        <taxon>Cephus</taxon>
    </lineage>
</organism>
<dbReference type="KEGG" id="ccin:107268072"/>
<dbReference type="GO" id="GO:0036064">
    <property type="term" value="C:ciliary basal body"/>
    <property type="evidence" value="ECO:0007669"/>
    <property type="project" value="TreeGrafter"/>
</dbReference>
<dbReference type="Pfam" id="PF23360">
    <property type="entry name" value="BBS7_GAE"/>
    <property type="match status" value="1"/>
</dbReference>
<protein>
    <submittedName>
        <fullName evidence="7">Bardet-Biedl syndrome 7 protein homolog isoform X1</fullName>
    </submittedName>
</protein>
<evidence type="ECO:0000313" key="6">
    <source>
        <dbReference type="Proteomes" id="UP000694920"/>
    </source>
</evidence>